<sequence length="82" mass="9024">MMPALTSNGSETGERFLLFLEFRFRNCWTSAALECSLLDVVGTDSGKFSVESELSLSGVVCERVSVSEGETEVFRLLPEKVV</sequence>
<accession>A0A8X6SJD7</accession>
<keyword evidence="2" id="KW-1185">Reference proteome</keyword>
<reference evidence="1" key="1">
    <citation type="submission" date="2020-08" db="EMBL/GenBank/DDBJ databases">
        <title>Multicomponent nature underlies the extraordinary mechanical properties of spider dragline silk.</title>
        <authorList>
            <person name="Kono N."/>
            <person name="Nakamura H."/>
            <person name="Mori M."/>
            <person name="Yoshida Y."/>
            <person name="Ohtoshi R."/>
            <person name="Malay A.D."/>
            <person name="Moran D.A.P."/>
            <person name="Tomita M."/>
            <person name="Numata K."/>
            <person name="Arakawa K."/>
        </authorList>
    </citation>
    <scope>NUCLEOTIDE SEQUENCE</scope>
</reference>
<evidence type="ECO:0000313" key="1">
    <source>
        <dbReference type="EMBL" id="GFY08073.1"/>
    </source>
</evidence>
<comment type="caution">
    <text evidence="1">The sequence shown here is derived from an EMBL/GenBank/DDBJ whole genome shotgun (WGS) entry which is preliminary data.</text>
</comment>
<protein>
    <submittedName>
        <fullName evidence="1">Uncharacterized protein</fullName>
    </submittedName>
</protein>
<dbReference type="EMBL" id="BMAU01021280">
    <property type="protein sequence ID" value="GFY08073.1"/>
    <property type="molecule type" value="Genomic_DNA"/>
</dbReference>
<name>A0A8X6SJD7_TRICX</name>
<dbReference type="Proteomes" id="UP000887159">
    <property type="component" value="Unassembled WGS sequence"/>
</dbReference>
<proteinExistence type="predicted"/>
<organism evidence="1 2">
    <name type="scientific">Trichonephila clavipes</name>
    <name type="common">Golden silk orbweaver</name>
    <name type="synonym">Nephila clavipes</name>
    <dbReference type="NCBI Taxonomy" id="2585209"/>
    <lineage>
        <taxon>Eukaryota</taxon>
        <taxon>Metazoa</taxon>
        <taxon>Ecdysozoa</taxon>
        <taxon>Arthropoda</taxon>
        <taxon>Chelicerata</taxon>
        <taxon>Arachnida</taxon>
        <taxon>Araneae</taxon>
        <taxon>Araneomorphae</taxon>
        <taxon>Entelegynae</taxon>
        <taxon>Araneoidea</taxon>
        <taxon>Nephilidae</taxon>
        <taxon>Trichonephila</taxon>
    </lineage>
</organism>
<gene>
    <name evidence="1" type="ORF">TNCV_1354891</name>
</gene>
<dbReference type="AlphaFoldDB" id="A0A8X6SJD7"/>
<evidence type="ECO:0000313" key="2">
    <source>
        <dbReference type="Proteomes" id="UP000887159"/>
    </source>
</evidence>